<name>J3L8P7_ORYBR</name>
<dbReference type="Proteomes" id="UP000006038">
    <property type="component" value="Unassembled WGS sequence"/>
</dbReference>
<evidence type="ECO:0000313" key="1">
    <source>
        <dbReference type="EnsemblPlants" id="OB02G10140.1"/>
    </source>
</evidence>
<organism evidence="1">
    <name type="scientific">Oryza brachyantha</name>
    <name type="common">malo sina</name>
    <dbReference type="NCBI Taxonomy" id="4533"/>
    <lineage>
        <taxon>Eukaryota</taxon>
        <taxon>Viridiplantae</taxon>
        <taxon>Streptophyta</taxon>
        <taxon>Embryophyta</taxon>
        <taxon>Tracheophyta</taxon>
        <taxon>Spermatophyta</taxon>
        <taxon>Magnoliopsida</taxon>
        <taxon>Liliopsida</taxon>
        <taxon>Poales</taxon>
        <taxon>Poaceae</taxon>
        <taxon>BOP clade</taxon>
        <taxon>Oryzoideae</taxon>
        <taxon>Oryzeae</taxon>
        <taxon>Oryzinae</taxon>
        <taxon>Oryza</taxon>
    </lineage>
</organism>
<dbReference type="HOGENOM" id="CLU_2444373_0_0_1"/>
<evidence type="ECO:0000313" key="2">
    <source>
        <dbReference type="Proteomes" id="UP000006038"/>
    </source>
</evidence>
<accession>J3L8P7</accession>
<keyword evidence="2" id="KW-1185">Reference proteome</keyword>
<protein>
    <submittedName>
        <fullName evidence="1">Uncharacterized protein</fullName>
    </submittedName>
</protein>
<sequence>MQAITTSNVQLANYICAGNNREFVHASLSRMEVACILSNNASRLTGFILSINNASHQKDTCKKSSSPQYIGEMLGEKTDQNKAKRKYINK</sequence>
<dbReference type="EnsemblPlants" id="OB02G10140.1">
    <property type="protein sequence ID" value="OB02G10140.1"/>
    <property type="gene ID" value="OB02G10140"/>
</dbReference>
<proteinExistence type="predicted"/>
<dbReference type="AlphaFoldDB" id="J3L8P7"/>
<dbReference type="Gramene" id="OB02G10140.1">
    <property type="protein sequence ID" value="OB02G10140.1"/>
    <property type="gene ID" value="OB02G10140"/>
</dbReference>
<reference evidence="1" key="1">
    <citation type="submission" date="2013-04" db="UniProtKB">
        <authorList>
            <consortium name="EnsemblPlants"/>
        </authorList>
    </citation>
    <scope>IDENTIFICATION</scope>
</reference>